<evidence type="ECO:0000256" key="5">
    <source>
        <dbReference type="ARBA" id="ARBA00023049"/>
    </source>
</evidence>
<evidence type="ECO:0000256" key="1">
    <source>
        <dbReference type="ARBA" id="ARBA00022670"/>
    </source>
</evidence>
<dbReference type="GO" id="GO:0034982">
    <property type="term" value="P:mitochondrial protein processing"/>
    <property type="evidence" value="ECO:0007669"/>
    <property type="project" value="TreeGrafter"/>
</dbReference>
<evidence type="ECO:0000313" key="9">
    <source>
        <dbReference type="Proteomes" id="UP000326757"/>
    </source>
</evidence>
<comment type="caution">
    <text evidence="8">The sequence shown here is derived from an EMBL/GenBank/DDBJ whole genome shotgun (WGS) entry which is preliminary data.</text>
</comment>
<keyword evidence="1 6" id="KW-0645">Protease</keyword>
<dbReference type="CDD" id="cd07331">
    <property type="entry name" value="M48C_Oma1_like"/>
    <property type="match status" value="1"/>
</dbReference>
<dbReference type="OrthoDB" id="7464992at2759"/>
<dbReference type="GO" id="GO:0006515">
    <property type="term" value="P:protein quality control for misfolded or incompletely synthesized proteins"/>
    <property type="evidence" value="ECO:0007669"/>
    <property type="project" value="TreeGrafter"/>
</dbReference>
<dbReference type="EMBL" id="VIGI01000010">
    <property type="protein sequence ID" value="KAB8295186.1"/>
    <property type="molecule type" value="Genomic_DNA"/>
</dbReference>
<dbReference type="GO" id="GO:0046872">
    <property type="term" value="F:metal ion binding"/>
    <property type="evidence" value="ECO:0007669"/>
    <property type="project" value="UniProtKB-KW"/>
</dbReference>
<dbReference type="InterPro" id="IPR001915">
    <property type="entry name" value="Peptidase_M48"/>
</dbReference>
<dbReference type="Pfam" id="PF01435">
    <property type="entry name" value="Peptidase_M48"/>
    <property type="match status" value="1"/>
</dbReference>
<evidence type="ECO:0000256" key="4">
    <source>
        <dbReference type="ARBA" id="ARBA00022833"/>
    </source>
</evidence>
<keyword evidence="3 6" id="KW-0378">Hydrolase</keyword>
<reference evidence="8 9" key="1">
    <citation type="submission" date="2019-06" db="EMBL/GenBank/DDBJ databases">
        <title>Genome Sequence of the Brown Rot Fungal Pathogen Monilinia laxa.</title>
        <authorList>
            <person name="De Miccolis Angelini R.M."/>
            <person name="Landi L."/>
            <person name="Abate D."/>
            <person name="Pollastro S."/>
            <person name="Romanazzi G."/>
            <person name="Faretra F."/>
        </authorList>
    </citation>
    <scope>NUCLEOTIDE SEQUENCE [LARGE SCALE GENOMIC DNA]</scope>
    <source>
        <strain evidence="8 9">Mlax316</strain>
    </source>
</reference>
<keyword evidence="2" id="KW-0479">Metal-binding</keyword>
<dbReference type="AlphaFoldDB" id="A0A5N6K063"/>
<keyword evidence="5 6" id="KW-0482">Metalloprotease</keyword>
<dbReference type="PANTHER" id="PTHR22726:SF1">
    <property type="entry name" value="METALLOENDOPEPTIDASE OMA1, MITOCHONDRIAL"/>
    <property type="match status" value="1"/>
</dbReference>
<dbReference type="PANTHER" id="PTHR22726">
    <property type="entry name" value="METALLOENDOPEPTIDASE OMA1"/>
    <property type="match status" value="1"/>
</dbReference>
<evidence type="ECO:0000313" key="8">
    <source>
        <dbReference type="EMBL" id="KAB8295186.1"/>
    </source>
</evidence>
<sequence length="435" mass="48724">MFSRSILRNLPLRNAVAHSANTSPLLYQQSLSAKAAQCQIPISSYPSFNLPPSPGYQQRRQKYYRFDPDEVRKARPLLSDEHIKDVFKHPALHSFIVLLTGGGILFYFTNLEDVPVSGRKRFNIYSHQDMEREGQMMYQQILRQYKGAILPEWDDRAQMVQRVMNRLIPASGIDNVNWEVNVVESNEMNAFVIPGGKVFVFTGILPIAKTDDGLATILGHEIAHNIANHSGETMSKTAVIYMPLRMLFRFLDQTGYTGGLGQILGSLALEFGMNLPASRNQEKEADHIGLMIMAKSCYNPEAAVGVWERMQAAEENAPPEWLSTHPSNNNRITQMQEWMSKAQAARDESGCAPIMNNLNKFRNTFGGLCIYSSPINDTLMIPDSGSSVSTALQIALKSTYNSSRYIKVSYIASILGTQVTLFFAVKLVPRSDQDT</sequence>
<evidence type="ECO:0000256" key="2">
    <source>
        <dbReference type="ARBA" id="ARBA00022723"/>
    </source>
</evidence>
<comment type="similarity">
    <text evidence="6">Belongs to the peptidase M48 family.</text>
</comment>
<name>A0A5N6K063_MONLA</name>
<feature type="domain" description="Peptidase M48" evidence="7">
    <location>
        <begin position="156"/>
        <end position="338"/>
    </location>
</feature>
<evidence type="ECO:0000259" key="7">
    <source>
        <dbReference type="Pfam" id="PF01435"/>
    </source>
</evidence>
<evidence type="ECO:0000256" key="3">
    <source>
        <dbReference type="ARBA" id="ARBA00022801"/>
    </source>
</evidence>
<organism evidence="8 9">
    <name type="scientific">Monilinia laxa</name>
    <name type="common">Brown rot fungus</name>
    <name type="synonym">Sclerotinia laxa</name>
    <dbReference type="NCBI Taxonomy" id="61186"/>
    <lineage>
        <taxon>Eukaryota</taxon>
        <taxon>Fungi</taxon>
        <taxon>Dikarya</taxon>
        <taxon>Ascomycota</taxon>
        <taxon>Pezizomycotina</taxon>
        <taxon>Leotiomycetes</taxon>
        <taxon>Helotiales</taxon>
        <taxon>Sclerotiniaceae</taxon>
        <taxon>Monilinia</taxon>
    </lineage>
</organism>
<protein>
    <recommendedName>
        <fullName evidence="7">Peptidase M48 domain-containing protein</fullName>
    </recommendedName>
</protein>
<evidence type="ECO:0000256" key="6">
    <source>
        <dbReference type="RuleBase" id="RU003983"/>
    </source>
</evidence>
<dbReference type="Gene3D" id="3.30.2010.10">
    <property type="entry name" value="Metalloproteases ('zincins'), catalytic domain"/>
    <property type="match status" value="1"/>
</dbReference>
<dbReference type="GO" id="GO:0004222">
    <property type="term" value="F:metalloendopeptidase activity"/>
    <property type="evidence" value="ECO:0007669"/>
    <property type="project" value="InterPro"/>
</dbReference>
<dbReference type="GO" id="GO:0005743">
    <property type="term" value="C:mitochondrial inner membrane"/>
    <property type="evidence" value="ECO:0007669"/>
    <property type="project" value="TreeGrafter"/>
</dbReference>
<keyword evidence="9" id="KW-1185">Reference proteome</keyword>
<gene>
    <name evidence="8" type="ORF">EYC80_007109</name>
</gene>
<comment type="cofactor">
    <cofactor evidence="6">
        <name>Zn(2+)</name>
        <dbReference type="ChEBI" id="CHEBI:29105"/>
    </cofactor>
    <text evidence="6">Binds 1 zinc ion per subunit.</text>
</comment>
<accession>A0A5N6K063</accession>
<keyword evidence="4 6" id="KW-0862">Zinc</keyword>
<dbReference type="InterPro" id="IPR051156">
    <property type="entry name" value="Mito/Outer_Membr_Metalloprot"/>
</dbReference>
<proteinExistence type="inferred from homology"/>
<dbReference type="Proteomes" id="UP000326757">
    <property type="component" value="Unassembled WGS sequence"/>
</dbReference>